<dbReference type="InterPro" id="IPR057326">
    <property type="entry name" value="KR_dom"/>
</dbReference>
<comment type="similarity">
    <text evidence="1 4">Belongs to the short-chain dehydrogenases/reductases (SDR) family.</text>
</comment>
<evidence type="ECO:0000256" key="3">
    <source>
        <dbReference type="ARBA" id="ARBA00023002"/>
    </source>
</evidence>
<dbReference type="GeneID" id="38780630"/>
<dbReference type="EMBL" id="BFAD01000005">
    <property type="protein sequence ID" value="GBE83713.1"/>
    <property type="molecule type" value="Genomic_DNA"/>
</dbReference>
<dbReference type="Gene3D" id="3.40.50.720">
    <property type="entry name" value="NAD(P)-binding Rossmann-like Domain"/>
    <property type="match status" value="1"/>
</dbReference>
<dbReference type="Pfam" id="PF00106">
    <property type="entry name" value="adh_short"/>
    <property type="match status" value="1"/>
</dbReference>
<protein>
    <submittedName>
        <fullName evidence="7">Uncharacterized oxidoreductase</fullName>
    </submittedName>
</protein>
<dbReference type="RefSeq" id="XP_027614626.1">
    <property type="nucleotide sequence ID" value="XM_027758825.1"/>
</dbReference>
<proteinExistence type="inferred from homology"/>
<gene>
    <name evidence="7" type="ORF">SCP_0507690</name>
</gene>
<dbReference type="GO" id="GO:0016491">
    <property type="term" value="F:oxidoreductase activity"/>
    <property type="evidence" value="ECO:0007669"/>
    <property type="project" value="UniProtKB-KW"/>
</dbReference>
<dbReference type="PANTHER" id="PTHR43976">
    <property type="entry name" value="SHORT CHAIN DEHYDROGENASE"/>
    <property type="match status" value="1"/>
</dbReference>
<evidence type="ECO:0000256" key="2">
    <source>
        <dbReference type="ARBA" id="ARBA00022857"/>
    </source>
</evidence>
<evidence type="ECO:0000259" key="6">
    <source>
        <dbReference type="SMART" id="SM00822"/>
    </source>
</evidence>
<evidence type="ECO:0000256" key="4">
    <source>
        <dbReference type="RuleBase" id="RU000363"/>
    </source>
</evidence>
<dbReference type="SUPFAM" id="SSF51735">
    <property type="entry name" value="NAD(P)-binding Rossmann-fold domains"/>
    <property type="match status" value="1"/>
</dbReference>
<comment type="caution">
    <text evidence="7">The sequence shown here is derived from an EMBL/GenBank/DDBJ whole genome shotgun (WGS) entry which is preliminary data.</text>
</comment>
<sequence length="300" mass="33029">MSAKVWLITGTSSGIGLALVQHVLAQGDKVIATVRSMSKYPEELKGAEPLVLDLGAPDSEIRKVGEAALKVYGQIDVLVNNAGYGLSGPVEELDMEGVRAQFQTNVFGTIVLTQSLLPHFRARKTGHIFNLSSAGAYWNYPGLGAYAASKAALDAFSESLSREVEPYNIRVIVILPGYFPTNIFAKARSTERLSTVYTDPKQGYKFIETLQQRRQESGQFGDLVKFAQRTYEIVHGVGMGEGLVESQGGKREWMRLPLGTDCGELMLAKINTVKENVEMFEAIWRSTDVDLERLKDFAQA</sequence>
<dbReference type="STRING" id="139825.A0A401GNC2"/>
<dbReference type="InterPro" id="IPR020904">
    <property type="entry name" value="Sc_DH/Rdtase_CS"/>
</dbReference>
<dbReference type="InterPro" id="IPR002347">
    <property type="entry name" value="SDR_fam"/>
</dbReference>
<evidence type="ECO:0000256" key="5">
    <source>
        <dbReference type="SAM" id="SignalP"/>
    </source>
</evidence>
<reference evidence="7 8" key="1">
    <citation type="journal article" date="2018" name="Sci. Rep.">
        <title>Genome sequence of the cauliflower mushroom Sparassis crispa (Hanabiratake) and its association with beneficial usage.</title>
        <authorList>
            <person name="Kiyama R."/>
            <person name="Furutani Y."/>
            <person name="Kawaguchi K."/>
            <person name="Nakanishi T."/>
        </authorList>
    </citation>
    <scope>NUCLEOTIDE SEQUENCE [LARGE SCALE GENOMIC DNA]</scope>
</reference>
<keyword evidence="8" id="KW-1185">Reference proteome</keyword>
<organism evidence="7 8">
    <name type="scientific">Sparassis crispa</name>
    <dbReference type="NCBI Taxonomy" id="139825"/>
    <lineage>
        <taxon>Eukaryota</taxon>
        <taxon>Fungi</taxon>
        <taxon>Dikarya</taxon>
        <taxon>Basidiomycota</taxon>
        <taxon>Agaricomycotina</taxon>
        <taxon>Agaricomycetes</taxon>
        <taxon>Polyporales</taxon>
        <taxon>Sparassidaceae</taxon>
        <taxon>Sparassis</taxon>
    </lineage>
</organism>
<dbReference type="PROSITE" id="PS00061">
    <property type="entry name" value="ADH_SHORT"/>
    <property type="match status" value="1"/>
</dbReference>
<keyword evidence="3" id="KW-0560">Oxidoreductase</keyword>
<dbReference type="PANTHER" id="PTHR43976:SF16">
    <property type="entry name" value="SHORT-CHAIN DEHYDROGENASE_REDUCTASE FAMILY PROTEIN"/>
    <property type="match status" value="1"/>
</dbReference>
<dbReference type="InterPro" id="IPR051911">
    <property type="entry name" value="SDR_oxidoreductase"/>
</dbReference>
<dbReference type="InParanoid" id="A0A401GNC2"/>
<dbReference type="Proteomes" id="UP000287166">
    <property type="component" value="Unassembled WGS sequence"/>
</dbReference>
<dbReference type="CDD" id="cd05374">
    <property type="entry name" value="17beta-HSD-like_SDR_c"/>
    <property type="match status" value="1"/>
</dbReference>
<evidence type="ECO:0000256" key="1">
    <source>
        <dbReference type="ARBA" id="ARBA00006484"/>
    </source>
</evidence>
<feature type="chain" id="PRO_5019231555" evidence="5">
    <location>
        <begin position="26"/>
        <end position="300"/>
    </location>
</feature>
<name>A0A401GNC2_9APHY</name>
<dbReference type="InterPro" id="IPR036291">
    <property type="entry name" value="NAD(P)-bd_dom_sf"/>
</dbReference>
<feature type="domain" description="Ketoreductase" evidence="6">
    <location>
        <begin position="4"/>
        <end position="179"/>
    </location>
</feature>
<accession>A0A401GNC2</accession>
<keyword evidence="2" id="KW-0521">NADP</keyword>
<keyword evidence="5" id="KW-0732">Signal</keyword>
<feature type="signal peptide" evidence="5">
    <location>
        <begin position="1"/>
        <end position="25"/>
    </location>
</feature>
<evidence type="ECO:0000313" key="8">
    <source>
        <dbReference type="Proteomes" id="UP000287166"/>
    </source>
</evidence>
<dbReference type="PRINTS" id="PR00081">
    <property type="entry name" value="GDHRDH"/>
</dbReference>
<dbReference type="SMART" id="SM00822">
    <property type="entry name" value="PKS_KR"/>
    <property type="match status" value="1"/>
</dbReference>
<evidence type="ECO:0000313" key="7">
    <source>
        <dbReference type="EMBL" id="GBE83713.1"/>
    </source>
</evidence>
<dbReference type="OrthoDB" id="1274115at2759"/>
<dbReference type="AlphaFoldDB" id="A0A401GNC2"/>
<dbReference type="PRINTS" id="PR00080">
    <property type="entry name" value="SDRFAMILY"/>
</dbReference>